<accession>A0A830D697</accession>
<dbReference type="Proteomes" id="UP000653305">
    <property type="component" value="Unassembled WGS sequence"/>
</dbReference>
<evidence type="ECO:0000313" key="2">
    <source>
        <dbReference type="EMBL" id="GFQ07217.1"/>
    </source>
</evidence>
<sequence length="69" mass="8074">MDIRDKHAAVDRRCSPKVVAPPPKAAERKPTEDINECAEQFIRKFRQQLLLQRLESIENYEQMLKSGSY</sequence>
<evidence type="ECO:0000256" key="1">
    <source>
        <dbReference type="SAM" id="MobiDB-lite"/>
    </source>
</evidence>
<comment type="caution">
    <text evidence="2">The sequence shown here is derived from an EMBL/GenBank/DDBJ whole genome shotgun (WGS) entry which is preliminary data.</text>
</comment>
<proteinExistence type="predicted"/>
<organism evidence="2 3">
    <name type="scientific">Phtheirospermum japonicum</name>
    <dbReference type="NCBI Taxonomy" id="374723"/>
    <lineage>
        <taxon>Eukaryota</taxon>
        <taxon>Viridiplantae</taxon>
        <taxon>Streptophyta</taxon>
        <taxon>Embryophyta</taxon>
        <taxon>Tracheophyta</taxon>
        <taxon>Spermatophyta</taxon>
        <taxon>Magnoliopsida</taxon>
        <taxon>eudicotyledons</taxon>
        <taxon>Gunneridae</taxon>
        <taxon>Pentapetalae</taxon>
        <taxon>asterids</taxon>
        <taxon>lamiids</taxon>
        <taxon>Lamiales</taxon>
        <taxon>Orobanchaceae</taxon>
        <taxon>Orobanchaceae incertae sedis</taxon>
        <taxon>Phtheirospermum</taxon>
    </lineage>
</organism>
<protein>
    <submittedName>
        <fullName evidence="2">Uncharacterized protein</fullName>
    </submittedName>
</protein>
<feature type="compositionally biased region" description="Basic and acidic residues" evidence="1">
    <location>
        <begin position="1"/>
        <end position="14"/>
    </location>
</feature>
<name>A0A830D697_9LAMI</name>
<evidence type="ECO:0000313" key="3">
    <source>
        <dbReference type="Proteomes" id="UP000653305"/>
    </source>
</evidence>
<dbReference type="Pfam" id="PF05553">
    <property type="entry name" value="DUF761"/>
    <property type="match status" value="1"/>
</dbReference>
<reference evidence="2" key="1">
    <citation type="submission" date="2020-07" db="EMBL/GenBank/DDBJ databases">
        <title>Ethylene signaling mediates host invasion by parasitic plants.</title>
        <authorList>
            <person name="Yoshida S."/>
        </authorList>
    </citation>
    <scope>NUCLEOTIDE SEQUENCE</scope>
    <source>
        <strain evidence="2">Okayama</strain>
    </source>
</reference>
<keyword evidence="3" id="KW-1185">Reference proteome</keyword>
<feature type="region of interest" description="Disordered" evidence="1">
    <location>
        <begin position="1"/>
        <end position="32"/>
    </location>
</feature>
<gene>
    <name evidence="2" type="ORF">PHJA_002865800</name>
</gene>
<dbReference type="PANTHER" id="PTHR33098">
    <property type="entry name" value="COTTON FIBER (DUF761)"/>
    <property type="match status" value="1"/>
</dbReference>
<dbReference type="InterPro" id="IPR008480">
    <property type="entry name" value="DUF761_pln"/>
</dbReference>
<dbReference type="AlphaFoldDB" id="A0A830D697"/>
<dbReference type="PANTHER" id="PTHR33098:SF46">
    <property type="entry name" value="COTTON FIBER PROTEIN"/>
    <property type="match status" value="1"/>
</dbReference>
<dbReference type="EMBL" id="BMAC01001427">
    <property type="protein sequence ID" value="GFQ07217.1"/>
    <property type="molecule type" value="Genomic_DNA"/>
</dbReference>